<feature type="transmembrane region" description="Helical" evidence="1">
    <location>
        <begin position="89"/>
        <end position="105"/>
    </location>
</feature>
<dbReference type="InterPro" id="IPR007404">
    <property type="entry name" value="YdjM-like"/>
</dbReference>
<dbReference type="Pfam" id="PF04307">
    <property type="entry name" value="YdjM"/>
    <property type="match status" value="1"/>
</dbReference>
<evidence type="ECO:0000313" key="3">
    <source>
        <dbReference type="Proteomes" id="UP000000269"/>
    </source>
</evidence>
<evidence type="ECO:0000256" key="1">
    <source>
        <dbReference type="SAM" id="Phobius"/>
    </source>
</evidence>
<protein>
    <submittedName>
        <fullName evidence="2">Membrane-bound metal-dependent hydrolase</fullName>
    </submittedName>
</protein>
<reference evidence="3" key="1">
    <citation type="submission" date="2007-10" db="EMBL/GenBank/DDBJ databases">
        <title>Complete genome of Alkaliphilus oremlandii OhILAs.</title>
        <authorList>
            <person name="Copeland A."/>
            <person name="Lucas S."/>
            <person name="Lapidus A."/>
            <person name="Barry K."/>
            <person name="Detter J.C."/>
            <person name="Glavina del Rio T."/>
            <person name="Hammon N."/>
            <person name="Israni S."/>
            <person name="Dalin E."/>
            <person name="Tice H."/>
            <person name="Pitluck S."/>
            <person name="Chain P."/>
            <person name="Malfatti S."/>
            <person name="Shin M."/>
            <person name="Vergez L."/>
            <person name="Schmutz J."/>
            <person name="Larimer F."/>
            <person name="Land M."/>
            <person name="Hauser L."/>
            <person name="Kyrpides N."/>
            <person name="Mikhailova N."/>
            <person name="Stolz J.F."/>
            <person name="Dawson A."/>
            <person name="Fisher E."/>
            <person name="Crable B."/>
            <person name="Perera E."/>
            <person name="Lisak J."/>
            <person name="Ranganathan M."/>
            <person name="Basu P."/>
            <person name="Richardson P."/>
        </authorList>
    </citation>
    <scope>NUCLEOTIDE SEQUENCE [LARGE SCALE GENOMIC DNA]</scope>
    <source>
        <strain evidence="3">OhILAs</strain>
    </source>
</reference>
<keyword evidence="2" id="KW-0378">Hydrolase</keyword>
<dbReference type="PANTHER" id="PTHR35531:SF1">
    <property type="entry name" value="INNER MEMBRANE PROTEIN YBCI-RELATED"/>
    <property type="match status" value="1"/>
</dbReference>
<name>A8MIM1_ALKOO</name>
<feature type="transmembrane region" description="Helical" evidence="1">
    <location>
        <begin position="137"/>
        <end position="153"/>
    </location>
</feature>
<keyword evidence="1" id="KW-0472">Membrane</keyword>
<dbReference type="AlphaFoldDB" id="A8MIM1"/>
<feature type="transmembrane region" description="Helical" evidence="1">
    <location>
        <begin position="7"/>
        <end position="27"/>
    </location>
</feature>
<dbReference type="GO" id="GO:0016787">
    <property type="term" value="F:hydrolase activity"/>
    <property type="evidence" value="ECO:0007669"/>
    <property type="project" value="UniProtKB-KW"/>
</dbReference>
<gene>
    <name evidence="2" type="ordered locus">Clos_2117</name>
</gene>
<keyword evidence="3" id="KW-1185">Reference proteome</keyword>
<feature type="transmembrane region" description="Helical" evidence="1">
    <location>
        <begin position="33"/>
        <end position="54"/>
    </location>
</feature>
<dbReference type="Proteomes" id="UP000000269">
    <property type="component" value="Chromosome"/>
</dbReference>
<keyword evidence="1" id="KW-0812">Transmembrane</keyword>
<dbReference type="KEGG" id="aoe:Clos_2117"/>
<proteinExistence type="predicted"/>
<dbReference type="HOGENOM" id="CLU_097802_3_1_9"/>
<dbReference type="STRING" id="350688.Clos_2117"/>
<sequence length="248" mass="27436">MLGRTHVGLGIMTSLVVIWLFGTFLSMSEFNTIALLVSVIGALLPDLDMGTSSFGGKFGIVKAKQIKKVWIGILILALMISIIFLKNTIFIYGILTLIFLGFIFADKFARKGYFAIRNFVQSISGILILLISYYYKHYAIGWIGIALLLLLLSKHRGLSHSLLFLIGATYAVREISLFYGSTDYSIVFASSMASHLLGDMATKSGIGLWIPLSNKRIKFPYTIKTGGKIEKVIWIASILAVVNILRII</sequence>
<feature type="transmembrane region" description="Helical" evidence="1">
    <location>
        <begin position="66"/>
        <end position="83"/>
    </location>
</feature>
<keyword evidence="1" id="KW-1133">Transmembrane helix</keyword>
<organism evidence="2 3">
    <name type="scientific">Alkaliphilus oremlandii (strain OhILAs)</name>
    <name type="common">Clostridium oremlandii (strain OhILAs)</name>
    <dbReference type="NCBI Taxonomy" id="350688"/>
    <lineage>
        <taxon>Bacteria</taxon>
        <taxon>Bacillati</taxon>
        <taxon>Bacillota</taxon>
        <taxon>Clostridia</taxon>
        <taxon>Peptostreptococcales</taxon>
        <taxon>Natronincolaceae</taxon>
        <taxon>Alkaliphilus</taxon>
    </lineage>
</organism>
<dbReference type="EMBL" id="CP000853">
    <property type="protein sequence ID" value="ABW19653.1"/>
    <property type="molecule type" value="Genomic_DNA"/>
</dbReference>
<dbReference type="OrthoDB" id="5459053at2"/>
<accession>A8MIM1</accession>
<dbReference type="PANTHER" id="PTHR35531">
    <property type="entry name" value="INNER MEMBRANE PROTEIN YBCI-RELATED"/>
    <property type="match status" value="1"/>
</dbReference>
<dbReference type="eggNOG" id="COG1988">
    <property type="taxonomic scope" value="Bacteria"/>
</dbReference>
<evidence type="ECO:0000313" key="2">
    <source>
        <dbReference type="EMBL" id="ABW19653.1"/>
    </source>
</evidence>
<dbReference type="RefSeq" id="WP_012159962.1">
    <property type="nucleotide sequence ID" value="NC_009922.1"/>
</dbReference>